<name>A0A235CMS1_9GAMM</name>
<reference evidence="1 2" key="1">
    <citation type="submission" date="2017-08" db="EMBL/GenBank/DDBJ databases">
        <title>Draft Genome Sequence of the Marine Bacterium Oceanimonas baumannii ATCC 700832.</title>
        <authorList>
            <person name="Mcclelland W.D."/>
            <person name="Brennan M.A."/>
            <person name="Trachtenberg A.M."/>
            <person name="Maclea K.S."/>
        </authorList>
    </citation>
    <scope>NUCLEOTIDE SEQUENCE [LARGE SCALE GENOMIC DNA]</scope>
    <source>
        <strain evidence="1 2">ATCC 700832</strain>
    </source>
</reference>
<protein>
    <submittedName>
        <fullName evidence="1">Uncharacterized protein</fullName>
    </submittedName>
</protein>
<dbReference type="Proteomes" id="UP000243640">
    <property type="component" value="Unassembled WGS sequence"/>
</dbReference>
<accession>A0A235CMS1</accession>
<organism evidence="1 2">
    <name type="scientific">Oceanimonas baumannii</name>
    <dbReference type="NCBI Taxonomy" id="129578"/>
    <lineage>
        <taxon>Bacteria</taxon>
        <taxon>Pseudomonadati</taxon>
        <taxon>Pseudomonadota</taxon>
        <taxon>Gammaproteobacteria</taxon>
        <taxon>Aeromonadales</taxon>
        <taxon>Aeromonadaceae</taxon>
        <taxon>Oceanimonas</taxon>
    </lineage>
</organism>
<comment type="caution">
    <text evidence="1">The sequence shown here is derived from an EMBL/GenBank/DDBJ whole genome shotgun (WGS) entry which is preliminary data.</text>
</comment>
<dbReference type="AlphaFoldDB" id="A0A235CMS1"/>
<dbReference type="OrthoDB" id="8001376at2"/>
<evidence type="ECO:0000313" key="2">
    <source>
        <dbReference type="Proteomes" id="UP000243640"/>
    </source>
</evidence>
<dbReference type="PANTHER" id="PTHR30298">
    <property type="entry name" value="H REPEAT-ASSOCIATED PREDICTED TRANSPOSASE"/>
    <property type="match status" value="1"/>
</dbReference>
<dbReference type="InterPro" id="IPR051698">
    <property type="entry name" value="Transposase_11-like"/>
</dbReference>
<gene>
    <name evidence="1" type="ORF">B6S09_02530</name>
</gene>
<dbReference type="PANTHER" id="PTHR30298:SF0">
    <property type="entry name" value="PROTEIN YBFL-RELATED"/>
    <property type="match status" value="1"/>
</dbReference>
<dbReference type="EMBL" id="NQJF01000002">
    <property type="protein sequence ID" value="OYD25736.1"/>
    <property type="molecule type" value="Genomic_DNA"/>
</dbReference>
<proteinExistence type="predicted"/>
<evidence type="ECO:0000313" key="1">
    <source>
        <dbReference type="EMBL" id="OYD25736.1"/>
    </source>
</evidence>
<sequence>MPDDLPDVESQTIIAVQAERVNNGKNHDFVRFYISCRALDASLELKVTCSHWSVENLLYWMLGIVFDEDRQKNRVGYAGENLGVIRLWILNILKRNTVRSLSMARKRKLCCLNDDY</sequence>